<name>A0AAP8TP56_SERMA</name>
<evidence type="ECO:0000313" key="1">
    <source>
        <dbReference type="EMBL" id="PNO65043.1"/>
    </source>
</evidence>
<dbReference type="RefSeq" id="WP_102985129.1">
    <property type="nucleotide sequence ID" value="NZ_JTBC02000008.1"/>
</dbReference>
<gene>
    <name evidence="1" type="ORF">MC70_017720</name>
</gene>
<comment type="caution">
    <text evidence="1">The sequence shown here is derived from an EMBL/GenBank/DDBJ whole genome shotgun (WGS) entry which is preliminary data.</text>
</comment>
<sequence>MEYLKIFRAAGEATASAPLYLCQETQDQLMNWQRLPVEQMQAEIVNDIQANDRFEFLAIDDAGKLRAMMVLYVDYDPHYGSVIYTRYAFSAEPQALTQGYRWMKQLAKSLNLNGFIITRQIAANKIVSKFNELHKQM</sequence>
<protein>
    <submittedName>
        <fullName evidence="1">Uncharacterized protein</fullName>
    </submittedName>
</protein>
<dbReference type="Proteomes" id="UP000030378">
    <property type="component" value="Unassembled WGS sequence"/>
</dbReference>
<dbReference type="EMBL" id="JTBC02000008">
    <property type="protein sequence ID" value="PNO65043.1"/>
    <property type="molecule type" value="Genomic_DNA"/>
</dbReference>
<dbReference type="AlphaFoldDB" id="A0AAP8TP56"/>
<organism evidence="1 2">
    <name type="scientific">Serratia marcescens</name>
    <dbReference type="NCBI Taxonomy" id="615"/>
    <lineage>
        <taxon>Bacteria</taxon>
        <taxon>Pseudomonadati</taxon>
        <taxon>Pseudomonadota</taxon>
        <taxon>Gammaproteobacteria</taxon>
        <taxon>Enterobacterales</taxon>
        <taxon>Yersiniaceae</taxon>
        <taxon>Serratia</taxon>
    </lineage>
</organism>
<evidence type="ECO:0000313" key="2">
    <source>
        <dbReference type="Proteomes" id="UP000030378"/>
    </source>
</evidence>
<proteinExistence type="predicted"/>
<accession>A0AAP8TP56</accession>
<reference evidence="2" key="1">
    <citation type="submission" date="2017-12" db="EMBL/GenBank/DDBJ databases">
        <title>FDA dAtabase for Regulatory Grade micrObial Sequences (FDA-ARGOS): Supporting development and validation of Infectious Disease Dx tests.</title>
        <authorList>
            <person name="Campos J."/>
            <person name="Goldberg B."/>
            <person name="Tallon L."/>
            <person name="Sadzewicz L."/>
            <person name="Sengamalay N."/>
            <person name="Ott S."/>
            <person name="Godinez A."/>
            <person name="Nagaraj S."/>
            <person name="Vavikolanu K."/>
            <person name="Vyas G."/>
            <person name="Nadendla S."/>
            <person name="Aluvathingal J."/>
            <person name="Geyer C."/>
            <person name="Nandy P."/>
            <person name="Hobson J."/>
            <person name="Sichtig H."/>
        </authorList>
    </citation>
    <scope>NUCLEOTIDE SEQUENCE [LARGE SCALE GENOMIC DNA]</scope>
    <source>
        <strain evidence="2">FDAARGOS_79</strain>
    </source>
</reference>